<dbReference type="EMBL" id="JARAWN010000334">
    <property type="protein sequence ID" value="MDX3134860.1"/>
    <property type="molecule type" value="Genomic_DNA"/>
</dbReference>
<sequence length="160" mass="18338">MSFTWRYVVRPDGSFCRIGNLDGSLDNTSDEELAQLHPDRAEDEQPARPCSRCGNELLVHWHGPLMTGVWMELCPACDAHRPAARAFIQWHRDPDREPKALPKLFEDWETETMHAHGWVRAPQPDAPPWPPCRPWSSSTCSASTPREPNWVPLAKIHRAR</sequence>
<dbReference type="InterPro" id="IPR046267">
    <property type="entry name" value="DUF6300"/>
</dbReference>
<organism evidence="1 2">
    <name type="scientific">Streptomyces europaeiscabiei</name>
    <dbReference type="NCBI Taxonomy" id="146819"/>
    <lineage>
        <taxon>Bacteria</taxon>
        <taxon>Bacillati</taxon>
        <taxon>Actinomycetota</taxon>
        <taxon>Actinomycetes</taxon>
        <taxon>Kitasatosporales</taxon>
        <taxon>Streptomycetaceae</taxon>
        <taxon>Streptomyces</taxon>
    </lineage>
</organism>
<gene>
    <name evidence="1" type="ORF">PV367_34890</name>
</gene>
<comment type="caution">
    <text evidence="1">The sequence shown here is derived from an EMBL/GenBank/DDBJ whole genome shotgun (WGS) entry which is preliminary data.</text>
</comment>
<accession>A0AAJ2PWT4</accession>
<name>A0AAJ2PWT4_9ACTN</name>
<dbReference type="RefSeq" id="WP_319697097.1">
    <property type="nucleotide sequence ID" value="NZ_JARAWN010000334.1"/>
</dbReference>
<evidence type="ECO:0000313" key="2">
    <source>
        <dbReference type="Proteomes" id="UP001273589"/>
    </source>
</evidence>
<dbReference type="AlphaFoldDB" id="A0AAJ2PWT4"/>
<reference evidence="1" key="1">
    <citation type="journal article" date="2023" name="Microb. Genom.">
        <title>Mesoterricola silvestris gen. nov., sp. nov., Mesoterricola sediminis sp. nov., Geothrix oryzae sp. nov., Geothrix edaphica sp. nov., Geothrix rubra sp. nov., and Geothrix limicola sp. nov., six novel members of Acidobacteriota isolated from soils.</title>
        <authorList>
            <person name="Weisberg A.J."/>
            <person name="Pearce E."/>
            <person name="Kramer C.G."/>
            <person name="Chang J.H."/>
            <person name="Clarke C.R."/>
        </authorList>
    </citation>
    <scope>NUCLEOTIDE SEQUENCE</scope>
    <source>
        <strain evidence="1">ND06-05F</strain>
    </source>
</reference>
<dbReference type="Pfam" id="PF19817">
    <property type="entry name" value="DUF6300"/>
    <property type="match status" value="1"/>
</dbReference>
<protein>
    <submittedName>
        <fullName evidence="1">DUF6300 family protein</fullName>
    </submittedName>
</protein>
<dbReference type="Proteomes" id="UP001273589">
    <property type="component" value="Unassembled WGS sequence"/>
</dbReference>
<proteinExistence type="predicted"/>
<evidence type="ECO:0000313" key="1">
    <source>
        <dbReference type="EMBL" id="MDX3134860.1"/>
    </source>
</evidence>